<gene>
    <name evidence="1" type="ORF">Lwal_2676</name>
</gene>
<evidence type="ECO:0000313" key="2">
    <source>
        <dbReference type="Proteomes" id="UP000054729"/>
    </source>
</evidence>
<sequence length="404" mass="46688">MISLTTYWQQFKDCIDCIRVENASEHFLNQLRTANDLITAGMTIETLGITAIKGVGSQLAEIAKNFNHEVSIPAPPDVYRFYLPKIIETNGLILAITYYQHLSNYQHVQYQGSITFFRGTVEKGVEEKKIKTKFQASAMLNEIRDYCKKNSINLNESELLRKQEESAKEYMTRIIKTYSPPPETKIENKSPPKVVQKSELQKLGECLEILKSKEMELQSKIDSLAKKLIEYRQSSHQYLELNKEWNDKSFVTKFFVWLMSWFKKDTFIHQLAEAQKKHDTATLDLNNEFMPYSSPENYQTVLKIQIRALHSEYEDTKKHMEQISLEQFKNDLKQQLPPKAPDSQAIPLTHQQLTTTVCPVRKDSSYRESNSYSLFNEYAPSKETMLSVGVAIAAVAYESLRSTC</sequence>
<dbReference type="Proteomes" id="UP000054729">
    <property type="component" value="Unassembled WGS sequence"/>
</dbReference>
<keyword evidence="2" id="KW-1185">Reference proteome</keyword>
<organism evidence="1 2">
    <name type="scientific">Legionella waltersii</name>
    <dbReference type="NCBI Taxonomy" id="66969"/>
    <lineage>
        <taxon>Bacteria</taxon>
        <taxon>Pseudomonadati</taxon>
        <taxon>Pseudomonadota</taxon>
        <taxon>Gammaproteobacteria</taxon>
        <taxon>Legionellales</taxon>
        <taxon>Legionellaceae</taxon>
        <taxon>Legionella</taxon>
    </lineage>
</organism>
<dbReference type="PATRIC" id="fig|66969.6.peg.2895"/>
<accession>A0A0W0ZZX3</accession>
<evidence type="ECO:0000313" key="1">
    <source>
        <dbReference type="EMBL" id="KTD74635.1"/>
    </source>
</evidence>
<reference evidence="1 2" key="1">
    <citation type="submission" date="2015-11" db="EMBL/GenBank/DDBJ databases">
        <title>Genomic analysis of 38 Legionella species identifies large and diverse effector repertoires.</title>
        <authorList>
            <person name="Burstein D."/>
            <person name="Amaro F."/>
            <person name="Zusman T."/>
            <person name="Lifshitz Z."/>
            <person name="Cohen O."/>
            <person name="Gilbert J.A."/>
            <person name="Pupko T."/>
            <person name="Shuman H.A."/>
            <person name="Segal G."/>
        </authorList>
    </citation>
    <scope>NUCLEOTIDE SEQUENCE [LARGE SCALE GENOMIC DNA]</scope>
    <source>
        <strain evidence="1 2">ATCC 51914</strain>
    </source>
</reference>
<dbReference type="OrthoDB" id="5638610at2"/>
<proteinExistence type="predicted"/>
<dbReference type="AlphaFoldDB" id="A0A0W0ZZX3"/>
<name>A0A0W0ZZX3_9GAMM</name>
<dbReference type="RefSeq" id="WP_058481310.1">
    <property type="nucleotide sequence ID" value="NZ_CAAAIQ010000032.1"/>
</dbReference>
<protein>
    <submittedName>
        <fullName evidence="1">Uncharacterized protein</fullName>
    </submittedName>
</protein>
<dbReference type="EMBL" id="LNZB01000060">
    <property type="protein sequence ID" value="KTD74635.1"/>
    <property type="molecule type" value="Genomic_DNA"/>
</dbReference>
<comment type="caution">
    <text evidence="1">The sequence shown here is derived from an EMBL/GenBank/DDBJ whole genome shotgun (WGS) entry which is preliminary data.</text>
</comment>